<feature type="active site" description="Nucleophile" evidence="4">
    <location>
        <position position="25"/>
    </location>
</feature>
<gene>
    <name evidence="6" type="ORF">BN381_50028</name>
</gene>
<evidence type="ECO:0000313" key="6">
    <source>
        <dbReference type="EMBL" id="CCM64886.1"/>
    </source>
</evidence>
<comment type="similarity">
    <text evidence="1">Belongs to the low molecular weight phosphotyrosine protein phosphatase family.</text>
</comment>
<organism evidence="6 7">
    <name type="scientific">Candidatus Neomicrothrix parvicella RN1</name>
    <dbReference type="NCBI Taxonomy" id="1229780"/>
    <lineage>
        <taxon>Bacteria</taxon>
        <taxon>Bacillati</taxon>
        <taxon>Actinomycetota</taxon>
        <taxon>Acidimicrobiia</taxon>
        <taxon>Acidimicrobiales</taxon>
        <taxon>Microthrixaceae</taxon>
        <taxon>Candidatus Neomicrothrix</taxon>
    </lineage>
</organism>
<feature type="domain" description="Phosphotyrosine protein phosphatase I" evidence="5">
    <location>
        <begin position="19"/>
        <end position="202"/>
    </location>
</feature>
<evidence type="ECO:0000313" key="7">
    <source>
        <dbReference type="Proteomes" id="UP000018291"/>
    </source>
</evidence>
<dbReference type="eggNOG" id="COG0394">
    <property type="taxonomic scope" value="Bacteria"/>
</dbReference>
<dbReference type="SMART" id="SM00226">
    <property type="entry name" value="LMWPc"/>
    <property type="match status" value="1"/>
</dbReference>
<keyword evidence="7" id="KW-1185">Reference proteome</keyword>
<sequence>MGATPQDRQAQPVRSTEPFRLVFVCTANRCRSPMAEHLARRSLEKRHIPAEVCSVGRLTGGLGATPGAAEAMARRKLDLSNHVSAQLGPEVLDDAHLVLVMERGHLSDVYQTLPDAIDHAFTLGEFPSLLRTIKRDPSLMSTASPFEGARQRIALANQARDPVRILVDDESSDVADPMGRWALHYRRTAKQLASLIDASLNGLFP</sequence>
<dbReference type="AlphaFoldDB" id="R4Z605"/>
<dbReference type="PANTHER" id="PTHR11717:SF31">
    <property type="entry name" value="LOW MOLECULAR WEIGHT PROTEIN-TYROSINE-PHOSPHATASE ETP-RELATED"/>
    <property type="match status" value="1"/>
</dbReference>
<dbReference type="Gene3D" id="3.40.50.2300">
    <property type="match status" value="1"/>
</dbReference>
<reference evidence="6 7" key="1">
    <citation type="journal article" date="2013" name="ISME J.">
        <title>Metabolic model for the filamentous 'Candidatus Microthrix parvicella' based on genomic and metagenomic analyses.</title>
        <authorList>
            <person name="Jon McIlroy S."/>
            <person name="Kristiansen R."/>
            <person name="Albertsen M."/>
            <person name="Michael Karst S."/>
            <person name="Rossetti S."/>
            <person name="Lund Nielsen J."/>
            <person name="Tandoi V."/>
            <person name="James Seviour R."/>
            <person name="Nielsen P.H."/>
        </authorList>
    </citation>
    <scope>NUCLEOTIDE SEQUENCE [LARGE SCALE GENOMIC DNA]</scope>
    <source>
        <strain evidence="6 7">RN1</strain>
    </source>
</reference>
<dbReference type="PANTHER" id="PTHR11717">
    <property type="entry name" value="LOW MOLECULAR WEIGHT PROTEIN TYROSINE PHOSPHATASE"/>
    <property type="match status" value="1"/>
</dbReference>
<evidence type="ECO:0000256" key="4">
    <source>
        <dbReference type="PIRSR" id="PIRSR617867-1"/>
    </source>
</evidence>
<dbReference type="GO" id="GO:0004725">
    <property type="term" value="F:protein tyrosine phosphatase activity"/>
    <property type="evidence" value="ECO:0007669"/>
    <property type="project" value="InterPro"/>
</dbReference>
<dbReference type="Pfam" id="PF01451">
    <property type="entry name" value="LMWPc"/>
    <property type="match status" value="1"/>
</dbReference>
<dbReference type="SUPFAM" id="SSF52788">
    <property type="entry name" value="Phosphotyrosine protein phosphatases I"/>
    <property type="match status" value="1"/>
</dbReference>
<dbReference type="InterPro" id="IPR017867">
    <property type="entry name" value="Tyr_phospatase_low_mol_wt"/>
</dbReference>
<dbReference type="Proteomes" id="UP000018291">
    <property type="component" value="Unassembled WGS sequence"/>
</dbReference>
<dbReference type="InterPro" id="IPR023485">
    <property type="entry name" value="Ptyr_pPase"/>
</dbReference>
<dbReference type="InterPro" id="IPR050438">
    <property type="entry name" value="LMW_PTPase"/>
</dbReference>
<dbReference type="STRING" id="1229780.BN381_50028"/>
<dbReference type="PRINTS" id="PR00719">
    <property type="entry name" value="LMWPTPASE"/>
</dbReference>
<accession>R4Z605</accession>
<proteinExistence type="inferred from homology"/>
<comment type="caution">
    <text evidence="6">The sequence shown here is derived from an EMBL/GenBank/DDBJ whole genome shotgun (WGS) entry which is preliminary data.</text>
</comment>
<evidence type="ECO:0000256" key="2">
    <source>
        <dbReference type="ARBA" id="ARBA00022801"/>
    </source>
</evidence>
<dbReference type="InterPro" id="IPR036196">
    <property type="entry name" value="Ptyr_pPase_sf"/>
</dbReference>
<dbReference type="HOGENOM" id="CLU_071415_1_0_11"/>
<feature type="active site" evidence="4">
    <location>
        <position position="31"/>
    </location>
</feature>
<dbReference type="RefSeq" id="WP_012229230.1">
    <property type="nucleotide sequence ID" value="NZ_HG422565.1"/>
</dbReference>
<evidence type="ECO:0000259" key="5">
    <source>
        <dbReference type="SMART" id="SM00226"/>
    </source>
</evidence>
<keyword evidence="2 6" id="KW-0378">Hydrolase</keyword>
<name>R4Z605_9ACTN</name>
<dbReference type="EMBL" id="CANL01000045">
    <property type="protein sequence ID" value="CCM64886.1"/>
    <property type="molecule type" value="Genomic_DNA"/>
</dbReference>
<evidence type="ECO:0000256" key="1">
    <source>
        <dbReference type="ARBA" id="ARBA00011063"/>
    </source>
</evidence>
<evidence type="ECO:0000256" key="3">
    <source>
        <dbReference type="ARBA" id="ARBA00022912"/>
    </source>
</evidence>
<keyword evidence="3" id="KW-0904">Protein phosphatase</keyword>
<feature type="active site" description="Proton donor" evidence="4">
    <location>
        <position position="136"/>
    </location>
</feature>
<protein>
    <recommendedName>
        <fullName evidence="5">Phosphotyrosine protein phosphatase I domain-containing protein</fullName>
    </recommendedName>
</protein>